<keyword evidence="1" id="KW-0472">Membrane</keyword>
<evidence type="ECO:0000313" key="2">
    <source>
        <dbReference type="EMBL" id="ABM10668.1"/>
    </source>
</evidence>
<reference evidence="2 3" key="1">
    <citation type="journal article" date="2006" name="PLoS Genet.">
        <title>Secrets of soil survival revealed by the genome sequence of Arthrobacter aurescens TC1.</title>
        <authorList>
            <person name="Mongodin E.F."/>
            <person name="Shapir N."/>
            <person name="Daugherty S.C."/>
            <person name="DeBoy R.T."/>
            <person name="Emerson J.B."/>
            <person name="Shvartzbeyn A."/>
            <person name="Radune D."/>
            <person name="Vamathevan J."/>
            <person name="Riggs F."/>
            <person name="Grinberg V."/>
            <person name="Khouri H."/>
            <person name="Wackett L.P."/>
            <person name="Nelson K.E."/>
            <person name="Sadowsky M.J."/>
        </authorList>
    </citation>
    <scope>NUCLEOTIDE SEQUENCE [LARGE SCALE GENOMIC DNA]</scope>
    <source>
        <strain evidence="2 3">TC1</strain>
    </source>
</reference>
<organism evidence="2 3">
    <name type="scientific">Paenarthrobacter aurescens (strain TC1)</name>
    <dbReference type="NCBI Taxonomy" id="290340"/>
    <lineage>
        <taxon>Bacteria</taxon>
        <taxon>Bacillati</taxon>
        <taxon>Actinomycetota</taxon>
        <taxon>Actinomycetes</taxon>
        <taxon>Micrococcales</taxon>
        <taxon>Micrococcaceae</taxon>
        <taxon>Paenarthrobacter</taxon>
    </lineage>
</organism>
<dbReference type="Proteomes" id="UP000000637">
    <property type="component" value="Plasmid pTC2"/>
</dbReference>
<protein>
    <submittedName>
        <fullName evidence="2">Integral membrane protein</fullName>
    </submittedName>
</protein>
<gene>
    <name evidence="2" type="ordered locus">AAur_pTC20143</name>
</gene>
<keyword evidence="3" id="KW-1185">Reference proteome</keyword>
<sequence>MTGEALIEQAISLETAASTSETHTHQAAVASDGAKAEHSHDAGDDALVSRDVQRAGLPLATTLTGGALGVIFAVVWNVCTRRVNGRATPNAVALALAGWLAVAAVPFLIIPPNPPAVGSSESIDHRTAIWFVAVLLGLGAVIVWYVLRRWIQTQNPTSPLASIYPVAASIILIATGWMLMPATGTDYSGFPADLLWNFRMSAAATQLTLWVCLGLSFQFLIKRYSQRDRRP</sequence>
<dbReference type="KEGG" id="aau:AAur_pTC20143"/>
<dbReference type="HOGENOM" id="CLU_090632_0_0_11"/>
<evidence type="ECO:0000256" key="1">
    <source>
        <dbReference type="SAM" id="Phobius"/>
    </source>
</evidence>
<geneLocation type="plasmid" evidence="2 3">
    <name>pTC2</name>
</geneLocation>
<name>A1RDI9_PAEAT</name>
<evidence type="ECO:0000313" key="3">
    <source>
        <dbReference type="Proteomes" id="UP000000637"/>
    </source>
</evidence>
<dbReference type="AlphaFoldDB" id="A1RDI9"/>
<dbReference type="eggNOG" id="COG5446">
    <property type="taxonomic scope" value="Bacteria"/>
</dbReference>
<feature type="transmembrane region" description="Helical" evidence="1">
    <location>
        <begin position="159"/>
        <end position="180"/>
    </location>
</feature>
<accession>A1RDI9</accession>
<feature type="transmembrane region" description="Helical" evidence="1">
    <location>
        <begin position="91"/>
        <end position="109"/>
    </location>
</feature>
<dbReference type="EMBL" id="CP000476">
    <property type="protein sequence ID" value="ABM10668.1"/>
    <property type="molecule type" value="Genomic_DNA"/>
</dbReference>
<keyword evidence="2" id="KW-0614">Plasmid</keyword>
<dbReference type="Pfam" id="PF09490">
    <property type="entry name" value="CbtA"/>
    <property type="match status" value="1"/>
</dbReference>
<feature type="transmembrane region" description="Helical" evidence="1">
    <location>
        <begin position="200"/>
        <end position="221"/>
    </location>
</feature>
<feature type="transmembrane region" description="Helical" evidence="1">
    <location>
        <begin position="129"/>
        <end position="147"/>
    </location>
</feature>
<proteinExistence type="predicted"/>
<feature type="transmembrane region" description="Helical" evidence="1">
    <location>
        <begin position="57"/>
        <end position="79"/>
    </location>
</feature>
<dbReference type="InterPro" id="IPR012666">
    <property type="entry name" value="CbtA_put"/>
</dbReference>
<keyword evidence="1" id="KW-0812">Transmembrane</keyword>
<keyword evidence="1" id="KW-1133">Transmembrane helix</keyword>